<dbReference type="InterPro" id="IPR008869">
    <property type="entry name" value="MlaC/ttg2D"/>
</dbReference>
<sequence length="49" mass="5839">MIPSMSALVLGKHWRKASKQQKKQFIAAFKRRSNFFPRFPGKIFNNWDV</sequence>
<dbReference type="EMBL" id="JACCHS010000037">
    <property type="protein sequence ID" value="NYT46767.1"/>
    <property type="molecule type" value="Genomic_DNA"/>
</dbReference>
<dbReference type="AlphaFoldDB" id="A0A7Z0MNM7"/>
<gene>
    <name evidence="1" type="ORF">H0A75_03075</name>
</gene>
<dbReference type="Proteomes" id="UP000537890">
    <property type="component" value="Unassembled WGS sequence"/>
</dbReference>
<dbReference type="Gene3D" id="3.10.450.710">
    <property type="entry name" value="Tgt2/MlaC"/>
    <property type="match status" value="1"/>
</dbReference>
<name>A0A7Z0MNM7_9GAMM</name>
<dbReference type="InterPro" id="IPR042245">
    <property type="entry name" value="Tgt2/MlaC_sf"/>
</dbReference>
<evidence type="ECO:0000313" key="2">
    <source>
        <dbReference type="Proteomes" id="UP000537890"/>
    </source>
</evidence>
<dbReference type="Pfam" id="PF05494">
    <property type="entry name" value="MlaC"/>
    <property type="match status" value="1"/>
</dbReference>
<protein>
    <submittedName>
        <fullName evidence="1">ABC transporter substrate-binding protein</fullName>
    </submittedName>
</protein>
<proteinExistence type="predicted"/>
<evidence type="ECO:0000313" key="1">
    <source>
        <dbReference type="EMBL" id="NYT46767.1"/>
    </source>
</evidence>
<organism evidence="1 2">
    <name type="scientific">Candidatus Methanofishera endochildressiae</name>
    <dbReference type="NCBI Taxonomy" id="2738884"/>
    <lineage>
        <taxon>Bacteria</taxon>
        <taxon>Pseudomonadati</taxon>
        <taxon>Pseudomonadota</taxon>
        <taxon>Gammaproteobacteria</taxon>
        <taxon>Candidatus Methanofishera</taxon>
    </lineage>
</organism>
<accession>A0A7Z0MNM7</accession>
<reference evidence="1 2" key="1">
    <citation type="submission" date="2020-05" db="EMBL/GenBank/DDBJ databases">
        <title>Horizontal transmission and recombination maintain forever young bacterial symbiont genomes.</title>
        <authorList>
            <person name="Russell S.L."/>
            <person name="Pepper-Tunick E."/>
            <person name="Svedberg J."/>
            <person name="Byrne A."/>
            <person name="Ruelas Castillo J."/>
            <person name="Vollmers C."/>
            <person name="Beinart R.A."/>
            <person name="Corbett-Detig R."/>
        </authorList>
    </citation>
    <scope>NUCLEOTIDE SEQUENCE [LARGE SCALE GENOMIC DNA]</scope>
    <source>
        <strain evidence="1">4727-3</strain>
    </source>
</reference>
<comment type="caution">
    <text evidence="1">The sequence shown here is derived from an EMBL/GenBank/DDBJ whole genome shotgun (WGS) entry which is preliminary data.</text>
</comment>